<comment type="caution">
    <text evidence="6">The sequence shown here is derived from an EMBL/GenBank/DDBJ whole genome shotgun (WGS) entry which is preliminary data.</text>
</comment>
<protein>
    <submittedName>
        <fullName evidence="6">IclR family transcriptional regulator</fullName>
    </submittedName>
</protein>
<proteinExistence type="predicted"/>
<dbReference type="SUPFAM" id="SSF46785">
    <property type="entry name" value="Winged helix' DNA-binding domain"/>
    <property type="match status" value="1"/>
</dbReference>
<dbReference type="Gene3D" id="1.10.10.10">
    <property type="entry name" value="Winged helix-like DNA-binding domain superfamily/Winged helix DNA-binding domain"/>
    <property type="match status" value="1"/>
</dbReference>
<dbReference type="EMBL" id="BAAANN010000018">
    <property type="protein sequence ID" value="GAA1968311.1"/>
    <property type="molecule type" value="Genomic_DNA"/>
</dbReference>
<dbReference type="SUPFAM" id="SSF55781">
    <property type="entry name" value="GAF domain-like"/>
    <property type="match status" value="1"/>
</dbReference>
<name>A0ABN2RGV6_9PSEU</name>
<keyword evidence="7" id="KW-1185">Reference proteome</keyword>
<dbReference type="InterPro" id="IPR050707">
    <property type="entry name" value="HTH_MetabolicPath_Reg"/>
</dbReference>
<evidence type="ECO:0000256" key="2">
    <source>
        <dbReference type="ARBA" id="ARBA00023125"/>
    </source>
</evidence>
<dbReference type="InterPro" id="IPR036388">
    <property type="entry name" value="WH-like_DNA-bd_sf"/>
</dbReference>
<dbReference type="InterPro" id="IPR005471">
    <property type="entry name" value="Tscrpt_reg_IclR_N"/>
</dbReference>
<dbReference type="InterPro" id="IPR014757">
    <property type="entry name" value="Tscrpt_reg_IclR_C"/>
</dbReference>
<dbReference type="PROSITE" id="PS51078">
    <property type="entry name" value="ICLR_ED"/>
    <property type="match status" value="1"/>
</dbReference>
<accession>A0ABN2RGV6</accession>
<dbReference type="PROSITE" id="PS51077">
    <property type="entry name" value="HTH_ICLR"/>
    <property type="match status" value="1"/>
</dbReference>
<dbReference type="InterPro" id="IPR036390">
    <property type="entry name" value="WH_DNA-bd_sf"/>
</dbReference>
<dbReference type="InterPro" id="IPR029016">
    <property type="entry name" value="GAF-like_dom_sf"/>
</dbReference>
<dbReference type="SMART" id="SM00346">
    <property type="entry name" value="HTH_ICLR"/>
    <property type="match status" value="1"/>
</dbReference>
<dbReference type="Gene3D" id="3.30.450.40">
    <property type="match status" value="1"/>
</dbReference>
<keyword evidence="3" id="KW-0804">Transcription</keyword>
<keyword evidence="1" id="KW-0805">Transcription regulation</keyword>
<evidence type="ECO:0000313" key="7">
    <source>
        <dbReference type="Proteomes" id="UP001501116"/>
    </source>
</evidence>
<evidence type="ECO:0000256" key="3">
    <source>
        <dbReference type="ARBA" id="ARBA00023163"/>
    </source>
</evidence>
<gene>
    <name evidence="6" type="ORF">GCM10009754_46600</name>
</gene>
<evidence type="ECO:0000259" key="5">
    <source>
        <dbReference type="PROSITE" id="PS51078"/>
    </source>
</evidence>
<dbReference type="Pfam" id="PF09339">
    <property type="entry name" value="HTH_IclR"/>
    <property type="match status" value="1"/>
</dbReference>
<evidence type="ECO:0000313" key="6">
    <source>
        <dbReference type="EMBL" id="GAA1968311.1"/>
    </source>
</evidence>
<dbReference type="Pfam" id="PF01614">
    <property type="entry name" value="IclR_C"/>
    <property type="match status" value="1"/>
</dbReference>
<feature type="domain" description="HTH iclR-type" evidence="4">
    <location>
        <begin position="15"/>
        <end position="76"/>
    </location>
</feature>
<evidence type="ECO:0000259" key="4">
    <source>
        <dbReference type="PROSITE" id="PS51077"/>
    </source>
</evidence>
<reference evidence="6 7" key="1">
    <citation type="journal article" date="2019" name="Int. J. Syst. Evol. Microbiol.">
        <title>The Global Catalogue of Microorganisms (GCM) 10K type strain sequencing project: providing services to taxonomists for standard genome sequencing and annotation.</title>
        <authorList>
            <consortium name="The Broad Institute Genomics Platform"/>
            <consortium name="The Broad Institute Genome Sequencing Center for Infectious Disease"/>
            <person name="Wu L."/>
            <person name="Ma J."/>
        </authorList>
    </citation>
    <scope>NUCLEOTIDE SEQUENCE [LARGE SCALE GENOMIC DNA]</scope>
    <source>
        <strain evidence="6 7">JCM 14545</strain>
    </source>
</reference>
<organism evidence="6 7">
    <name type="scientific">Amycolatopsis minnesotensis</name>
    <dbReference type="NCBI Taxonomy" id="337894"/>
    <lineage>
        <taxon>Bacteria</taxon>
        <taxon>Bacillati</taxon>
        <taxon>Actinomycetota</taxon>
        <taxon>Actinomycetes</taxon>
        <taxon>Pseudonocardiales</taxon>
        <taxon>Pseudonocardiaceae</taxon>
        <taxon>Amycolatopsis</taxon>
    </lineage>
</organism>
<dbReference type="PANTHER" id="PTHR30136">
    <property type="entry name" value="HELIX-TURN-HELIX TRANSCRIPTIONAL REGULATOR, ICLR FAMILY"/>
    <property type="match status" value="1"/>
</dbReference>
<dbReference type="PANTHER" id="PTHR30136:SF39">
    <property type="entry name" value="TRANSCRIPTIONAL REGULATORY PROTEIN"/>
    <property type="match status" value="1"/>
</dbReference>
<evidence type="ECO:0000256" key="1">
    <source>
        <dbReference type="ARBA" id="ARBA00023015"/>
    </source>
</evidence>
<feature type="domain" description="IclR-ED" evidence="5">
    <location>
        <begin position="77"/>
        <end position="254"/>
    </location>
</feature>
<keyword evidence="2" id="KW-0238">DNA-binding</keyword>
<dbReference type="Proteomes" id="UP001501116">
    <property type="component" value="Unassembled WGS sequence"/>
</dbReference>
<dbReference type="RefSeq" id="WP_344422488.1">
    <property type="nucleotide sequence ID" value="NZ_BAAANN010000018.1"/>
</dbReference>
<sequence length="262" mass="28084">MADPRPDGDHDENGVRSVLRAIDLLGLFTEDRRAWTVRELTSASGLPKTTVIRLVATCEQRGMLWSGKDGMITVGPGLLRWARLAHTAWDLPQPVLEAMAALSTRCGETVNLYVRSTVHRVCVAQHEGPRTIRHVVPVGDELPLWSGAASKVLLTGAEDEFLRRVSATSPHGEDLVGQLSRQARQAGEDGYSVSHGEREVGASSVAAAVTDREGKVVAALALAGPTTRFTGERVRDFVDATVNAARRVSSIGLAPASTSEPH</sequence>